<reference evidence="1 2" key="1">
    <citation type="submission" date="2023-09" db="EMBL/GenBank/DDBJ databases">
        <title>Multi-omics analysis of a traditional fermented food reveals byproduct-associated fungal strains for waste-to-food upcycling.</title>
        <authorList>
            <consortium name="Lawrence Berkeley National Laboratory"/>
            <person name="Rekdal V.M."/>
            <person name="Villalobos-Escobedo J.M."/>
            <person name="Rodriguez-Valeron N."/>
            <person name="Garcia M.O."/>
            <person name="Vasquez D.P."/>
            <person name="Damayanti I."/>
            <person name="Sorensen P.M."/>
            <person name="Baidoo E.E."/>
            <person name="De Carvalho A.C."/>
            <person name="Riley R."/>
            <person name="Lipzen A."/>
            <person name="He G."/>
            <person name="Yan M."/>
            <person name="Haridas S."/>
            <person name="Daum C."/>
            <person name="Yoshinaga Y."/>
            <person name="Ng V."/>
            <person name="Grigoriev I.V."/>
            <person name="Munk R."/>
            <person name="Nuraida L."/>
            <person name="Wijaya C.H."/>
            <person name="Morales P.-C."/>
            <person name="Keasling J.D."/>
        </authorList>
    </citation>
    <scope>NUCLEOTIDE SEQUENCE [LARGE SCALE GENOMIC DNA]</scope>
    <source>
        <strain evidence="1 2">FGSC 2613</strain>
    </source>
</reference>
<dbReference type="EMBL" id="JAVLET010000014">
    <property type="protein sequence ID" value="KAL0466012.1"/>
    <property type="molecule type" value="Genomic_DNA"/>
</dbReference>
<evidence type="ECO:0000313" key="1">
    <source>
        <dbReference type="EMBL" id="KAL0466012.1"/>
    </source>
</evidence>
<proteinExistence type="predicted"/>
<accession>A0ABR3CZZ7</accession>
<gene>
    <name evidence="1" type="ORF">QR685DRAFT_609449</name>
</gene>
<organism evidence="1 2">
    <name type="scientific">Neurospora intermedia</name>
    <dbReference type="NCBI Taxonomy" id="5142"/>
    <lineage>
        <taxon>Eukaryota</taxon>
        <taxon>Fungi</taxon>
        <taxon>Dikarya</taxon>
        <taxon>Ascomycota</taxon>
        <taxon>Pezizomycotina</taxon>
        <taxon>Sordariomycetes</taxon>
        <taxon>Sordariomycetidae</taxon>
        <taxon>Sordariales</taxon>
        <taxon>Sordariaceae</taxon>
        <taxon>Neurospora</taxon>
    </lineage>
</organism>
<evidence type="ECO:0000313" key="2">
    <source>
        <dbReference type="Proteomes" id="UP001451303"/>
    </source>
</evidence>
<name>A0ABR3CZZ7_NEUIN</name>
<protein>
    <submittedName>
        <fullName evidence="1">Uncharacterized protein</fullName>
    </submittedName>
</protein>
<keyword evidence="2" id="KW-1185">Reference proteome</keyword>
<sequence>MCIATQTTYPGCKCKRWSITPCKPVERAQRIIQRRFAEEVKNGTKNVEYDAPELESDWPTGRDCPQFKITVRGLAQVQDCPDCVLKEEKRRCGYGTSSCKSGETNRIRKLEFLARDAQPEWSDSDGEK</sequence>
<dbReference type="Proteomes" id="UP001451303">
    <property type="component" value="Unassembled WGS sequence"/>
</dbReference>
<comment type="caution">
    <text evidence="1">The sequence shown here is derived from an EMBL/GenBank/DDBJ whole genome shotgun (WGS) entry which is preliminary data.</text>
</comment>